<keyword evidence="1" id="KW-0547">Nucleotide-binding</keyword>
<keyword evidence="4" id="KW-0804">Transcription</keyword>
<dbReference type="InterPro" id="IPR010524">
    <property type="entry name" value="Sig_transdc_resp-reg_PrpR_N"/>
</dbReference>
<dbReference type="InterPro" id="IPR002197">
    <property type="entry name" value="HTH_Fis"/>
</dbReference>
<dbReference type="RefSeq" id="WP_406580299.1">
    <property type="nucleotide sequence ID" value="NZ_JBJHQH010000005.1"/>
</dbReference>
<dbReference type="PANTHER" id="PTHR32071">
    <property type="entry name" value="TRANSCRIPTIONAL REGULATORY PROTEIN"/>
    <property type="match status" value="1"/>
</dbReference>
<reference evidence="6 7" key="1">
    <citation type="submission" date="2024-11" db="EMBL/GenBank/DDBJ databases">
        <authorList>
            <person name="Lucas J.A."/>
        </authorList>
    </citation>
    <scope>NUCLEOTIDE SEQUENCE [LARGE SCALE GENOMIC DNA]</scope>
    <source>
        <strain evidence="6 7">Z 5.4</strain>
    </source>
</reference>
<evidence type="ECO:0000313" key="7">
    <source>
        <dbReference type="Proteomes" id="UP001623041"/>
    </source>
</evidence>
<dbReference type="Gene3D" id="3.40.50.300">
    <property type="entry name" value="P-loop containing nucleotide triphosphate hydrolases"/>
    <property type="match status" value="1"/>
</dbReference>
<proteinExistence type="predicted"/>
<dbReference type="Pfam" id="PF02954">
    <property type="entry name" value="HTH_8"/>
    <property type="match status" value="1"/>
</dbReference>
<dbReference type="PRINTS" id="PR01590">
    <property type="entry name" value="HTHFIS"/>
</dbReference>
<keyword evidence="7" id="KW-1185">Reference proteome</keyword>
<protein>
    <submittedName>
        <fullName evidence="6">PrpR N-terminal domain-containing protein</fullName>
    </submittedName>
</protein>
<dbReference type="Proteomes" id="UP001623041">
    <property type="component" value="Unassembled WGS sequence"/>
</dbReference>
<dbReference type="SUPFAM" id="SSF46689">
    <property type="entry name" value="Homeodomain-like"/>
    <property type="match status" value="1"/>
</dbReference>
<keyword evidence="2" id="KW-0067">ATP-binding</keyword>
<evidence type="ECO:0000256" key="1">
    <source>
        <dbReference type="ARBA" id="ARBA00022741"/>
    </source>
</evidence>
<dbReference type="PROSITE" id="PS50045">
    <property type="entry name" value="SIGMA54_INTERACT_4"/>
    <property type="match status" value="1"/>
</dbReference>
<dbReference type="EMBL" id="JBJHQH010000005">
    <property type="protein sequence ID" value="MFK9091680.1"/>
    <property type="molecule type" value="Genomic_DNA"/>
</dbReference>
<dbReference type="Pfam" id="PF25601">
    <property type="entry name" value="AAA_lid_14"/>
    <property type="match status" value="1"/>
</dbReference>
<organism evidence="6 7">
    <name type="scientific">Bacillus salipaludis</name>
    <dbReference type="NCBI Taxonomy" id="2547811"/>
    <lineage>
        <taxon>Bacteria</taxon>
        <taxon>Bacillati</taxon>
        <taxon>Bacillota</taxon>
        <taxon>Bacilli</taxon>
        <taxon>Bacillales</taxon>
        <taxon>Bacillaceae</taxon>
        <taxon>Bacillus</taxon>
    </lineage>
</organism>
<name>A0ABW8RHH1_9BACI</name>
<dbReference type="InterPro" id="IPR002078">
    <property type="entry name" value="Sigma_54_int"/>
</dbReference>
<evidence type="ECO:0000256" key="3">
    <source>
        <dbReference type="ARBA" id="ARBA00023015"/>
    </source>
</evidence>
<dbReference type="Gene3D" id="1.10.10.60">
    <property type="entry name" value="Homeodomain-like"/>
    <property type="match status" value="1"/>
</dbReference>
<dbReference type="Gene3D" id="1.10.8.60">
    <property type="match status" value="1"/>
</dbReference>
<dbReference type="SUPFAM" id="SSF52540">
    <property type="entry name" value="P-loop containing nucleoside triphosphate hydrolases"/>
    <property type="match status" value="1"/>
</dbReference>
<keyword evidence="3" id="KW-0805">Transcription regulation</keyword>
<evidence type="ECO:0000313" key="6">
    <source>
        <dbReference type="EMBL" id="MFK9091680.1"/>
    </source>
</evidence>
<evidence type="ECO:0000256" key="2">
    <source>
        <dbReference type="ARBA" id="ARBA00022840"/>
    </source>
</evidence>
<dbReference type="Gene3D" id="3.40.50.10660">
    <property type="entry name" value="PrpR receptor domain-like"/>
    <property type="match status" value="1"/>
</dbReference>
<sequence length="591" mass="67660">MIKALAIVPYEGLFEMMKEIAQEVEDIHLQIKLGNLYEGVAIAKNAEKDGYHVIISRGGTASMIQEAVSIPVIDINVSGYDVLRILTLVKGFSTKAAIVGFSNITQGAATICKLLDFDVKTLTITKDIEVEEKLTNLKKRGYEVVIGDVVTVQAAKQLGMTGVLITSGKEAILEALEEARRSYRLFSRLQQDVSLFQSILDCQEQAIAVIDKQEKIIYENKCFNREFHWMEVENSADVRKLIQETALTREKQTKTLHINHSFWKITTCPNEEGIVLFFEKNDLNQVIVQSGDRNTNAIEFQSSVSYTHISGKSDQIQKVLKQIDQYGKNEEPVWICGEEGNGKDLAAHSIYLKRKTRNEPFIIVHCDLLREEQLKDLMNEAFFQKYANGVMYLKNIDKLNSYLQKELYHILNIGNDKKMQWLVSSEDTIEEKVKNGKFHRDLYHTLAQLNIHIPPLRERKNDIEDLVHVFISDLHPKYGNGVVGIRQDALEELTNYDWPGNIDQLKQVIEQLFLQSHSYYIEKEEVKTVFKRLEQQEKKNDAVTPIDISGTLDEIEKQVITKVLEEVGLNQSKAAKRLGINRSTLWRKLKD</sequence>
<dbReference type="SUPFAM" id="SSF159800">
    <property type="entry name" value="PrpR receptor domain-like"/>
    <property type="match status" value="1"/>
</dbReference>
<dbReference type="InterPro" id="IPR027417">
    <property type="entry name" value="P-loop_NTPase"/>
</dbReference>
<dbReference type="Gene3D" id="3.40.50.2300">
    <property type="match status" value="1"/>
</dbReference>
<evidence type="ECO:0000256" key="4">
    <source>
        <dbReference type="ARBA" id="ARBA00023163"/>
    </source>
</evidence>
<dbReference type="Pfam" id="PF14532">
    <property type="entry name" value="Sigma54_activ_2"/>
    <property type="match status" value="1"/>
</dbReference>
<dbReference type="InterPro" id="IPR009057">
    <property type="entry name" value="Homeodomain-like_sf"/>
</dbReference>
<accession>A0ABW8RHH1</accession>
<comment type="caution">
    <text evidence="6">The sequence shown here is derived from an EMBL/GenBank/DDBJ whole genome shotgun (WGS) entry which is preliminary data.</text>
</comment>
<feature type="domain" description="Sigma-54 factor interaction" evidence="5">
    <location>
        <begin position="309"/>
        <end position="514"/>
    </location>
</feature>
<evidence type="ECO:0000259" key="5">
    <source>
        <dbReference type="PROSITE" id="PS50045"/>
    </source>
</evidence>
<dbReference type="Pfam" id="PF06506">
    <property type="entry name" value="PrpR_N"/>
    <property type="match status" value="1"/>
</dbReference>
<gene>
    <name evidence="6" type="ORF">ACJEBI_09305</name>
</gene>
<dbReference type="InterPro" id="IPR058031">
    <property type="entry name" value="AAA_lid_NorR"/>
</dbReference>